<dbReference type="AlphaFoldDB" id="A0A0H5QTN7"/>
<reference evidence="2" key="1">
    <citation type="submission" date="2015-04" db="EMBL/GenBank/DDBJ databases">
        <title>The genome sequence of the plant pathogenic Rhizarian Plasmodiophora brassicae reveals insights in its biotrophic life cycle and the origin of chitin synthesis.</title>
        <authorList>
            <person name="Schwelm A."/>
            <person name="Fogelqvist J."/>
            <person name="Knaust A."/>
            <person name="Julke S."/>
            <person name="Lilja T."/>
            <person name="Dhandapani V."/>
            <person name="Bonilla-Rosso G."/>
            <person name="Karlsson M."/>
            <person name="Shevchenko A."/>
            <person name="Choi S.R."/>
            <person name="Kim H.G."/>
            <person name="Park J.Y."/>
            <person name="Lim Y.P."/>
            <person name="Ludwig-Muller J."/>
            <person name="Dixelius C."/>
        </authorList>
    </citation>
    <scope>NUCLEOTIDE SEQUENCE</scope>
    <source>
        <tissue evidence="2">Potato root galls</tissue>
    </source>
</reference>
<dbReference type="EMBL" id="HACM01004484">
    <property type="protein sequence ID" value="CRZ04926.1"/>
    <property type="molecule type" value="Transcribed_RNA"/>
</dbReference>
<evidence type="ECO:0000313" key="2">
    <source>
        <dbReference type="EMBL" id="CRZ04926.1"/>
    </source>
</evidence>
<protein>
    <submittedName>
        <fullName evidence="2">Uncharacterized protein</fullName>
    </submittedName>
</protein>
<organism evidence="2">
    <name type="scientific">Spongospora subterranea</name>
    <dbReference type="NCBI Taxonomy" id="70186"/>
    <lineage>
        <taxon>Eukaryota</taxon>
        <taxon>Sar</taxon>
        <taxon>Rhizaria</taxon>
        <taxon>Endomyxa</taxon>
        <taxon>Phytomyxea</taxon>
        <taxon>Plasmodiophorida</taxon>
        <taxon>Plasmodiophoridae</taxon>
        <taxon>Spongospora</taxon>
    </lineage>
</organism>
<evidence type="ECO:0000256" key="1">
    <source>
        <dbReference type="SAM" id="Coils"/>
    </source>
</evidence>
<accession>A0A0H5QTN7</accession>
<feature type="coiled-coil region" evidence="1">
    <location>
        <begin position="25"/>
        <end position="59"/>
    </location>
</feature>
<sequence length="130" mass="14854">MLRNRESLDAFEEVSALSRRMRRLVKEVLAENALAKKTIRKLRKKNAKLSAELEQSKAAAPIDSDMQMCKACKQVVHRGTRCIAHTGIFFDVEGDEQRELDSDSETFGMWSCCDAEERDAIGCCKTRHRF</sequence>
<name>A0A0H5QTN7_9EUKA</name>
<proteinExistence type="predicted"/>
<keyword evidence="1" id="KW-0175">Coiled coil</keyword>